<evidence type="ECO:0000313" key="4">
    <source>
        <dbReference type="Proteomes" id="UP000247810"/>
    </source>
</evidence>
<keyword evidence="1" id="KW-1133">Transmembrane helix</keyword>
<keyword evidence="4" id="KW-1185">Reference proteome</keyword>
<dbReference type="STRING" id="1448320.A0A319CWL9"/>
<protein>
    <recommendedName>
        <fullName evidence="2">Rhodopsin domain-containing protein</fullName>
    </recommendedName>
</protein>
<feature type="transmembrane region" description="Helical" evidence="1">
    <location>
        <begin position="95"/>
        <end position="117"/>
    </location>
</feature>
<organism evidence="3 4">
    <name type="scientific">Aspergillus ellipticus CBS 707.79</name>
    <dbReference type="NCBI Taxonomy" id="1448320"/>
    <lineage>
        <taxon>Eukaryota</taxon>
        <taxon>Fungi</taxon>
        <taxon>Dikarya</taxon>
        <taxon>Ascomycota</taxon>
        <taxon>Pezizomycotina</taxon>
        <taxon>Eurotiomycetes</taxon>
        <taxon>Eurotiomycetidae</taxon>
        <taxon>Eurotiales</taxon>
        <taxon>Aspergillaceae</taxon>
        <taxon>Aspergillus</taxon>
        <taxon>Aspergillus subgen. Circumdati</taxon>
    </lineage>
</organism>
<name>A0A319CWL9_9EURO</name>
<feature type="transmembrane region" description="Helical" evidence="1">
    <location>
        <begin position="15"/>
        <end position="34"/>
    </location>
</feature>
<evidence type="ECO:0000259" key="2">
    <source>
        <dbReference type="Pfam" id="PF20684"/>
    </source>
</evidence>
<proteinExistence type="predicted"/>
<dbReference type="PANTHER" id="PTHR38794">
    <property type="entry name" value="INTEGRAL MEMBRANE PROTEIN"/>
    <property type="match status" value="1"/>
</dbReference>
<keyword evidence="1" id="KW-0472">Membrane</keyword>
<feature type="transmembrane region" description="Helical" evidence="1">
    <location>
        <begin position="46"/>
        <end position="67"/>
    </location>
</feature>
<dbReference type="Pfam" id="PF20684">
    <property type="entry name" value="Fung_rhodopsin"/>
    <property type="match status" value="1"/>
</dbReference>
<feature type="transmembrane region" description="Helical" evidence="1">
    <location>
        <begin position="199"/>
        <end position="220"/>
    </location>
</feature>
<reference evidence="3 4" key="1">
    <citation type="submission" date="2018-02" db="EMBL/GenBank/DDBJ databases">
        <title>The genomes of Aspergillus section Nigri reveals drivers in fungal speciation.</title>
        <authorList>
            <consortium name="DOE Joint Genome Institute"/>
            <person name="Vesth T.C."/>
            <person name="Nybo J."/>
            <person name="Theobald S."/>
            <person name="Brandl J."/>
            <person name="Frisvad J.C."/>
            <person name="Nielsen K.F."/>
            <person name="Lyhne E.K."/>
            <person name="Kogle M.E."/>
            <person name="Kuo A."/>
            <person name="Riley R."/>
            <person name="Clum A."/>
            <person name="Nolan M."/>
            <person name="Lipzen A."/>
            <person name="Salamov A."/>
            <person name="Henrissat B."/>
            <person name="Wiebenga A."/>
            <person name="De vries R.P."/>
            <person name="Grigoriev I.V."/>
            <person name="Mortensen U.H."/>
            <person name="Andersen M.R."/>
            <person name="Baker S.E."/>
        </authorList>
    </citation>
    <scope>NUCLEOTIDE SEQUENCE [LARGE SCALE GENOMIC DNA]</scope>
    <source>
        <strain evidence="3 4">CBS 707.79</strain>
    </source>
</reference>
<dbReference type="VEuPathDB" id="FungiDB:BO71DRAFT_444393"/>
<sequence>MSKVTTTNLSPVVEIMTWLLMVISSLAVGTRVGLKYVIIRRLSVDDALILVSLLLCLLQSICVAIEAGNGFGMKQSLVSDSHLAVLLKSNYAADMLYISSITFAKLSALAFMAFLLQRTRNIEWGIIGITVIWAISAELAVAFQCNLPQPWDWIGGRCFDRKTWWNYFEISNIVLETLLTVYPSLFVLKIQMSWKKKSVVLTCFLMRVVVIIAIVIELVYRYRIPTEVDSTLAPWSIAVCMQIVQCADIVVACVPHLKPFLEGLQSSGFRFYLPGESPARAVYYHSYGETGKSVGQELSEIVGVSNQTTVTAHIPEWQDHWDDGQSHSSQSHIIRETREWEWVVEAEPVRCQPADPSVVPAVRLAKC</sequence>
<evidence type="ECO:0000313" key="3">
    <source>
        <dbReference type="EMBL" id="PYH89695.1"/>
    </source>
</evidence>
<dbReference type="Proteomes" id="UP000247810">
    <property type="component" value="Unassembled WGS sequence"/>
</dbReference>
<dbReference type="PANTHER" id="PTHR38794:SF1">
    <property type="entry name" value="INTEGRAL MEMBRANE PROTEIN"/>
    <property type="match status" value="1"/>
</dbReference>
<dbReference type="OrthoDB" id="3918601at2759"/>
<dbReference type="AlphaFoldDB" id="A0A319CWL9"/>
<feature type="domain" description="Rhodopsin" evidence="2">
    <location>
        <begin position="31"/>
        <end position="262"/>
    </location>
</feature>
<dbReference type="EMBL" id="KZ826016">
    <property type="protein sequence ID" value="PYH89695.1"/>
    <property type="molecule type" value="Genomic_DNA"/>
</dbReference>
<feature type="transmembrane region" description="Helical" evidence="1">
    <location>
        <begin position="164"/>
        <end position="187"/>
    </location>
</feature>
<gene>
    <name evidence="3" type="ORF">BO71DRAFT_444393</name>
</gene>
<accession>A0A319CWL9</accession>
<dbReference type="InterPro" id="IPR049326">
    <property type="entry name" value="Rhodopsin_dom_fungi"/>
</dbReference>
<feature type="transmembrane region" description="Helical" evidence="1">
    <location>
        <begin position="124"/>
        <end position="144"/>
    </location>
</feature>
<evidence type="ECO:0000256" key="1">
    <source>
        <dbReference type="SAM" id="Phobius"/>
    </source>
</evidence>
<keyword evidence="1" id="KW-0812">Transmembrane</keyword>